<dbReference type="InterPro" id="IPR007370">
    <property type="entry name" value="Glu_cys_ligase"/>
</dbReference>
<evidence type="ECO:0000313" key="11">
    <source>
        <dbReference type="EMBL" id="ASK77851.1"/>
    </source>
</evidence>
<keyword evidence="12" id="KW-1185">Reference proteome</keyword>
<evidence type="ECO:0000313" key="12">
    <source>
        <dbReference type="Proteomes" id="UP000242175"/>
    </source>
</evidence>
<dbReference type="InterPro" id="IPR006334">
    <property type="entry name" value="Glut_cys_ligase"/>
</dbReference>
<evidence type="ECO:0000256" key="3">
    <source>
        <dbReference type="ARBA" id="ARBA00022598"/>
    </source>
</evidence>
<feature type="domain" description="Glutamate--cysteine ligase" evidence="10">
    <location>
        <begin position="1"/>
        <end position="334"/>
    </location>
</feature>
<proteinExistence type="inferred from homology"/>
<keyword evidence="4 8" id="KW-0317">Glutathione biosynthesis</keyword>
<dbReference type="GO" id="GO:0005524">
    <property type="term" value="F:ATP binding"/>
    <property type="evidence" value="ECO:0007669"/>
    <property type="project" value="UniProtKB-KW"/>
</dbReference>
<dbReference type="RefSeq" id="WP_089072761.1">
    <property type="nucleotide sequence ID" value="NZ_CP022355.1"/>
</dbReference>
<dbReference type="Proteomes" id="UP000242175">
    <property type="component" value="Chromosome large"/>
</dbReference>
<dbReference type="GO" id="GO:0005829">
    <property type="term" value="C:cytosol"/>
    <property type="evidence" value="ECO:0007669"/>
    <property type="project" value="TreeGrafter"/>
</dbReference>
<evidence type="ECO:0000256" key="8">
    <source>
        <dbReference type="HAMAP-Rule" id="MF_00578"/>
    </source>
</evidence>
<dbReference type="PANTHER" id="PTHR38761">
    <property type="entry name" value="GLUTAMATE--CYSTEINE LIGASE"/>
    <property type="match status" value="1"/>
</dbReference>
<comment type="catalytic activity">
    <reaction evidence="7 8 9">
        <text>L-cysteine + L-glutamate + ATP = gamma-L-glutamyl-L-cysteine + ADP + phosphate + H(+)</text>
        <dbReference type="Rhea" id="RHEA:13285"/>
        <dbReference type="ChEBI" id="CHEBI:15378"/>
        <dbReference type="ChEBI" id="CHEBI:29985"/>
        <dbReference type="ChEBI" id="CHEBI:30616"/>
        <dbReference type="ChEBI" id="CHEBI:35235"/>
        <dbReference type="ChEBI" id="CHEBI:43474"/>
        <dbReference type="ChEBI" id="CHEBI:58173"/>
        <dbReference type="ChEBI" id="CHEBI:456216"/>
        <dbReference type="EC" id="6.3.2.2"/>
    </reaction>
</comment>
<sequence>MGSALTNRFITTDYSESLLEFITPVSKKTNETIHQLTDIHKFTYLNLPGEYLWPMSMPCYVGNEDDIKIASYGTSNIAKMKSTYRLGLKHRYGSLMQIIAGVHYNFSFPDEFWKCIYNIDSKNFAHQKSDFYFALIRNYLRYGWIIPYFFGASPAICKSFIDNSSCRKYDFNTYNHSNCYLPWATSLRLSDLGYTDSNEQGLIKTSYNSLQEYITSITKAMNTKSSIYSNISYGDEEQPNQLNDNILQIENEHYAPIRPKRVTNPNEKPLEALNHRGVEYIEIRSLDVNPFSPIGISKEQVLFLDVFLTWLALEDSHEISSEEEAKIKTNWSRVILEGRKNNLQLLHGSKEKKLKEWLSQIFEQLYKVAKLFDLNNSINLYQENLNFFKKQIEDTSLTLSGKFLDRLFEVSNIKELGLSLARDHKADLEKAKFNNLDEKTFQLEVSESLTRQRKLESLSQEKFSTFLKNYFN</sequence>
<dbReference type="PANTHER" id="PTHR38761:SF1">
    <property type="entry name" value="GLUTAMATE--CYSTEINE LIGASE"/>
    <property type="match status" value="1"/>
</dbReference>
<dbReference type="AlphaFoldDB" id="A0A220VC45"/>
<dbReference type="NCBIfam" id="TIGR01434">
    <property type="entry name" value="glu_cys_ligase"/>
    <property type="match status" value="1"/>
</dbReference>
<evidence type="ECO:0000256" key="7">
    <source>
        <dbReference type="ARBA" id="ARBA00048819"/>
    </source>
</evidence>
<dbReference type="SUPFAM" id="SSF55931">
    <property type="entry name" value="Glutamine synthetase/guanido kinase"/>
    <property type="match status" value="1"/>
</dbReference>
<accession>A0A220VC45</accession>
<dbReference type="GO" id="GO:0006750">
    <property type="term" value="P:glutathione biosynthetic process"/>
    <property type="evidence" value="ECO:0007669"/>
    <property type="project" value="UniProtKB-UniRule"/>
</dbReference>
<dbReference type="HAMAP" id="MF_00578">
    <property type="entry name" value="Glu_cys_ligase"/>
    <property type="match status" value="1"/>
</dbReference>
<dbReference type="Gene3D" id="3.30.590.20">
    <property type="match status" value="1"/>
</dbReference>
<dbReference type="InterPro" id="IPR014746">
    <property type="entry name" value="Gln_synth/guanido_kin_cat_dom"/>
</dbReference>
<evidence type="ECO:0000256" key="6">
    <source>
        <dbReference type="ARBA" id="ARBA00022840"/>
    </source>
</evidence>
<evidence type="ECO:0000256" key="5">
    <source>
        <dbReference type="ARBA" id="ARBA00022741"/>
    </source>
</evidence>
<dbReference type="OrthoDB" id="9803907at2"/>
<dbReference type="GO" id="GO:0004357">
    <property type="term" value="F:glutamate-cysteine ligase activity"/>
    <property type="evidence" value="ECO:0007669"/>
    <property type="project" value="UniProtKB-UniRule"/>
</dbReference>
<dbReference type="GO" id="GO:0046872">
    <property type="term" value="F:metal ion binding"/>
    <property type="evidence" value="ECO:0007669"/>
    <property type="project" value="TreeGrafter"/>
</dbReference>
<comment type="similarity">
    <text evidence="2 8">Belongs to the glutamate--cysteine ligase type 1 family. Type 1 subfamily.</text>
</comment>
<organism evidence="11 12">
    <name type="scientific">Paraphotobacterium marinum</name>
    <dbReference type="NCBI Taxonomy" id="1755811"/>
    <lineage>
        <taxon>Bacteria</taxon>
        <taxon>Pseudomonadati</taxon>
        <taxon>Pseudomonadota</taxon>
        <taxon>Gammaproteobacteria</taxon>
        <taxon>Vibrionales</taxon>
        <taxon>Vibrionaceae</taxon>
        <taxon>Paraphotobacterium</taxon>
    </lineage>
</organism>
<evidence type="ECO:0000259" key="10">
    <source>
        <dbReference type="Pfam" id="PF04262"/>
    </source>
</evidence>
<reference evidence="11 12" key="1">
    <citation type="journal article" date="2016" name="Int. J. Syst. Evol. Microbiol.">
        <title>Paraphotobacterium marinum gen. nov., sp. nov., a member of the family Vibrionaceae, isolated from surface seawater.</title>
        <authorList>
            <person name="Huang Z."/>
            <person name="Dong C."/>
            <person name="Shao Z."/>
        </authorList>
    </citation>
    <scope>NUCLEOTIDE SEQUENCE [LARGE SCALE GENOMIC DNA]</scope>
    <source>
        <strain evidence="11 12">NSCS20N07D</strain>
    </source>
</reference>
<protein>
    <recommendedName>
        <fullName evidence="8">Glutamate--cysteine ligase</fullName>
        <ecNumber evidence="8">6.3.2.2</ecNumber>
    </recommendedName>
    <alternativeName>
        <fullName evidence="8">Gamma-ECS</fullName>
        <shortName evidence="8">GCS</shortName>
    </alternativeName>
    <alternativeName>
        <fullName evidence="8">Gamma-glutamylcysteine synthetase</fullName>
    </alternativeName>
</protein>
<dbReference type="KEGG" id="pmai:CF386_01625"/>
<evidence type="ECO:0000256" key="2">
    <source>
        <dbReference type="ARBA" id="ARBA00008772"/>
    </source>
</evidence>
<name>A0A220VC45_9GAMM</name>
<dbReference type="UniPathway" id="UPA00142">
    <property type="reaction ID" value="UER00209"/>
</dbReference>
<dbReference type="EC" id="6.3.2.2" evidence="8"/>
<keyword evidence="6 8" id="KW-0067">ATP-binding</keyword>
<comment type="pathway">
    <text evidence="1 8 9">Sulfur metabolism; glutathione biosynthesis; glutathione from L-cysteine and L-glutamate: step 1/2.</text>
</comment>
<dbReference type="EMBL" id="CP022355">
    <property type="protein sequence ID" value="ASK77851.1"/>
    <property type="molecule type" value="Genomic_DNA"/>
</dbReference>
<evidence type="ECO:0000256" key="1">
    <source>
        <dbReference type="ARBA" id="ARBA00005006"/>
    </source>
</evidence>
<keyword evidence="5 8" id="KW-0547">Nucleotide-binding</keyword>
<evidence type="ECO:0000256" key="9">
    <source>
        <dbReference type="RuleBase" id="RU004391"/>
    </source>
</evidence>
<evidence type="ECO:0000256" key="4">
    <source>
        <dbReference type="ARBA" id="ARBA00022684"/>
    </source>
</evidence>
<gene>
    <name evidence="8" type="primary">gshA</name>
    <name evidence="11" type="ORF">CF386_01625</name>
</gene>
<keyword evidence="3 8" id="KW-0436">Ligase</keyword>
<dbReference type="Pfam" id="PF04262">
    <property type="entry name" value="Glu_cys_ligase"/>
    <property type="match status" value="1"/>
</dbReference>